<evidence type="ECO:0000256" key="11">
    <source>
        <dbReference type="ARBA" id="ARBA00022840"/>
    </source>
</evidence>
<dbReference type="PANTHER" id="PTHR34265:SF1">
    <property type="entry name" value="TYPE III PANTOTHENATE KINASE"/>
    <property type="match status" value="1"/>
</dbReference>
<evidence type="ECO:0000256" key="16">
    <source>
        <dbReference type="HAMAP-Rule" id="MF_01274"/>
    </source>
</evidence>
<feature type="binding site" evidence="16">
    <location>
        <position position="119"/>
    </location>
    <ligand>
        <name>K(+)</name>
        <dbReference type="ChEBI" id="CHEBI:29103"/>
    </ligand>
</feature>
<feature type="binding site" evidence="16">
    <location>
        <position position="122"/>
    </location>
    <ligand>
        <name>ATP</name>
        <dbReference type="ChEBI" id="CHEBI:30616"/>
    </ligand>
</feature>
<evidence type="ECO:0000256" key="3">
    <source>
        <dbReference type="ARBA" id="ARBA00004496"/>
    </source>
</evidence>
<evidence type="ECO:0000256" key="4">
    <source>
        <dbReference type="ARBA" id="ARBA00005225"/>
    </source>
</evidence>
<keyword evidence="10 16" id="KW-0418">Kinase</keyword>
<evidence type="ECO:0000256" key="10">
    <source>
        <dbReference type="ARBA" id="ARBA00022777"/>
    </source>
</evidence>
<dbReference type="InterPro" id="IPR043129">
    <property type="entry name" value="ATPase_NBD"/>
</dbReference>
<evidence type="ECO:0000313" key="18">
    <source>
        <dbReference type="Proteomes" id="UP001209713"/>
    </source>
</evidence>
<keyword evidence="8 16" id="KW-0808">Transferase</keyword>
<comment type="cofactor">
    <cofactor evidence="16">
        <name>NH4(+)</name>
        <dbReference type="ChEBI" id="CHEBI:28938"/>
    </cofactor>
    <cofactor evidence="16">
        <name>K(+)</name>
        <dbReference type="ChEBI" id="CHEBI:29103"/>
    </cofactor>
    <text evidence="16">A monovalent cation. Ammonium or potassium.</text>
</comment>
<evidence type="ECO:0000256" key="15">
    <source>
        <dbReference type="ARBA" id="ARBA00040883"/>
    </source>
</evidence>
<comment type="subunit">
    <text evidence="5 16">Homodimer.</text>
</comment>
<feature type="binding site" evidence="16">
    <location>
        <position position="175"/>
    </location>
    <ligand>
        <name>substrate</name>
    </ligand>
</feature>
<evidence type="ECO:0000256" key="5">
    <source>
        <dbReference type="ARBA" id="ARBA00011738"/>
    </source>
</evidence>
<feature type="binding site" evidence="16">
    <location>
        <position position="90"/>
    </location>
    <ligand>
        <name>substrate</name>
    </ligand>
</feature>
<comment type="subcellular location">
    <subcellularLocation>
        <location evidence="3 16">Cytoplasm</location>
    </subcellularLocation>
</comment>
<dbReference type="HAMAP" id="MF_01274">
    <property type="entry name" value="Pantothen_kinase_3"/>
    <property type="match status" value="1"/>
</dbReference>
<feature type="active site" description="Proton acceptor" evidence="16">
    <location>
        <position position="99"/>
    </location>
</feature>
<dbReference type="RefSeq" id="WP_263531393.1">
    <property type="nucleotide sequence ID" value="NZ_JAOVZB010000008.1"/>
</dbReference>
<evidence type="ECO:0000256" key="12">
    <source>
        <dbReference type="ARBA" id="ARBA00022958"/>
    </source>
</evidence>
<dbReference type="EC" id="2.7.1.33" evidence="6 16"/>
<feature type="binding site" evidence="16">
    <location>
        <begin position="97"/>
        <end position="100"/>
    </location>
    <ligand>
        <name>substrate</name>
    </ligand>
</feature>
<proteinExistence type="inferred from homology"/>
<evidence type="ECO:0000256" key="1">
    <source>
        <dbReference type="ARBA" id="ARBA00001206"/>
    </source>
</evidence>
<comment type="pathway">
    <text evidence="4 16">Cofactor biosynthesis; coenzyme A biosynthesis; CoA from (R)-pantothenate: step 1/5.</text>
</comment>
<dbReference type="NCBIfam" id="TIGR00671">
    <property type="entry name" value="baf"/>
    <property type="match status" value="1"/>
</dbReference>
<feature type="binding site" evidence="16">
    <location>
        <begin position="11"/>
        <end position="18"/>
    </location>
    <ligand>
        <name>ATP</name>
        <dbReference type="ChEBI" id="CHEBI:30616"/>
    </ligand>
</feature>
<comment type="caution">
    <text evidence="17">The sequence shown here is derived from an EMBL/GenBank/DDBJ whole genome shotgun (WGS) entry which is preliminary data.</text>
</comment>
<keyword evidence="18" id="KW-1185">Reference proteome</keyword>
<comment type="catalytic activity">
    <reaction evidence="1 16">
        <text>(R)-pantothenate + ATP = (R)-4'-phosphopantothenate + ADP + H(+)</text>
        <dbReference type="Rhea" id="RHEA:16373"/>
        <dbReference type="ChEBI" id="CHEBI:10986"/>
        <dbReference type="ChEBI" id="CHEBI:15378"/>
        <dbReference type="ChEBI" id="CHEBI:29032"/>
        <dbReference type="ChEBI" id="CHEBI:30616"/>
        <dbReference type="ChEBI" id="CHEBI:456216"/>
        <dbReference type="EC" id="2.7.1.33"/>
    </reaction>
</comment>
<evidence type="ECO:0000256" key="7">
    <source>
        <dbReference type="ARBA" id="ARBA00022490"/>
    </source>
</evidence>
<evidence type="ECO:0000256" key="14">
    <source>
        <dbReference type="ARBA" id="ARBA00038036"/>
    </source>
</evidence>
<keyword evidence="13 16" id="KW-0173">Coenzyme A biosynthesis</keyword>
<evidence type="ECO:0000256" key="13">
    <source>
        <dbReference type="ARBA" id="ARBA00022993"/>
    </source>
</evidence>
<comment type="similarity">
    <text evidence="14 16">Belongs to the type III pantothenate kinase family.</text>
</comment>
<evidence type="ECO:0000256" key="2">
    <source>
        <dbReference type="ARBA" id="ARBA00001958"/>
    </source>
</evidence>
<comment type="cofactor">
    <cofactor evidence="2">
        <name>K(+)</name>
        <dbReference type="ChEBI" id="CHEBI:29103"/>
    </cofactor>
</comment>
<dbReference type="Gene3D" id="3.30.420.40">
    <property type="match status" value="2"/>
</dbReference>
<accession>A0ABT2YVT2</accession>
<keyword evidence="9 16" id="KW-0547">Nucleotide-binding</keyword>
<evidence type="ECO:0000256" key="9">
    <source>
        <dbReference type="ARBA" id="ARBA00022741"/>
    </source>
</evidence>
<evidence type="ECO:0000256" key="8">
    <source>
        <dbReference type="ARBA" id="ARBA00022679"/>
    </source>
</evidence>
<name>A0ABT2YVT2_9GAMM</name>
<sequence length="244" mass="26427">MSVVTNELVVDAGNTSIKFTAFAAGKVVFFSREFDVLVEEGFSPEVIYFASVRSGEDDRGLREKLLALYPDVNLIELQTTARACGVINAYPEPSRLGVDRWLSLIAGYHHVKNNVVVVDVGTAVKVDVVSSEGVHLGGYIAPGLNLMESSLLSNTAKIRYTQSEVVVGDGLPNSTARAVTEGCYEMLVGFLERVYKMHPNFGWVVAGGDVDKLLEALNFPVQYSPNLVAEGARLVGNELLRGSK</sequence>
<reference evidence="17 18" key="1">
    <citation type="submission" date="2022-10" db="EMBL/GenBank/DDBJ databases">
        <title>Marinomonas transparenta sp. nov. and Marinomonas sargassi sp. nov., isolated from marine alga (Sargassum natans (L.) Gaillon).</title>
        <authorList>
            <person name="Wang Y."/>
        </authorList>
    </citation>
    <scope>NUCLEOTIDE SEQUENCE [LARGE SCALE GENOMIC DNA]</scope>
    <source>
        <strain evidence="17 18">C2222</strain>
    </source>
</reference>
<dbReference type="GO" id="GO:0004594">
    <property type="term" value="F:pantothenate kinase activity"/>
    <property type="evidence" value="ECO:0007669"/>
    <property type="project" value="UniProtKB-EC"/>
</dbReference>
<evidence type="ECO:0000313" key="17">
    <source>
        <dbReference type="EMBL" id="MCV2404010.1"/>
    </source>
</evidence>
<dbReference type="Proteomes" id="UP001209713">
    <property type="component" value="Unassembled WGS sequence"/>
</dbReference>
<dbReference type="EMBL" id="JAOVZB010000008">
    <property type="protein sequence ID" value="MCV2404010.1"/>
    <property type="molecule type" value="Genomic_DNA"/>
</dbReference>
<dbReference type="CDD" id="cd24015">
    <property type="entry name" value="ASKHA_NBD_PanK-III"/>
    <property type="match status" value="1"/>
</dbReference>
<dbReference type="InterPro" id="IPR004619">
    <property type="entry name" value="Type_III_PanK"/>
</dbReference>
<gene>
    <name evidence="16" type="primary">coaX</name>
    <name evidence="17" type="ORF">OFY17_14165</name>
</gene>
<organism evidence="17 18">
    <name type="scientific">Marinomonas sargassi</name>
    <dbReference type="NCBI Taxonomy" id="2984494"/>
    <lineage>
        <taxon>Bacteria</taxon>
        <taxon>Pseudomonadati</taxon>
        <taxon>Pseudomonadota</taxon>
        <taxon>Gammaproteobacteria</taxon>
        <taxon>Oceanospirillales</taxon>
        <taxon>Oceanospirillaceae</taxon>
        <taxon>Marinomonas</taxon>
    </lineage>
</organism>
<dbReference type="SUPFAM" id="SSF53067">
    <property type="entry name" value="Actin-like ATPase domain"/>
    <property type="match status" value="2"/>
</dbReference>
<comment type="function">
    <text evidence="16">Catalyzes the phosphorylation of pantothenate (Pan), the first step in CoA biosynthesis.</text>
</comment>
<dbReference type="Pfam" id="PF03309">
    <property type="entry name" value="Pan_kinase"/>
    <property type="match status" value="1"/>
</dbReference>
<keyword evidence="12 16" id="KW-0630">Potassium</keyword>
<keyword evidence="11 16" id="KW-0067">ATP-binding</keyword>
<dbReference type="PANTHER" id="PTHR34265">
    <property type="entry name" value="TYPE III PANTOTHENATE KINASE"/>
    <property type="match status" value="1"/>
</dbReference>
<keyword evidence="7 16" id="KW-0963">Cytoplasm</keyword>
<keyword evidence="16" id="KW-0479">Metal-binding</keyword>
<protein>
    <recommendedName>
        <fullName evidence="15 16">Type III pantothenate kinase</fullName>
        <ecNumber evidence="6 16">2.7.1.33</ecNumber>
    </recommendedName>
    <alternativeName>
        <fullName evidence="16">PanK-III</fullName>
    </alternativeName>
    <alternativeName>
        <fullName evidence="16">Pantothenic acid kinase</fullName>
    </alternativeName>
</protein>
<evidence type="ECO:0000256" key="6">
    <source>
        <dbReference type="ARBA" id="ARBA00012102"/>
    </source>
</evidence>